<reference evidence="2" key="1">
    <citation type="submission" date="2022-07" db="EMBL/GenBank/DDBJ databases">
        <title>Phylogenomic reconstructions and comparative analyses of Kickxellomycotina fungi.</title>
        <authorList>
            <person name="Reynolds N.K."/>
            <person name="Stajich J.E."/>
            <person name="Barry K."/>
            <person name="Grigoriev I.V."/>
            <person name="Crous P."/>
            <person name="Smith M.E."/>
        </authorList>
    </citation>
    <scope>NUCLEOTIDE SEQUENCE</scope>
    <source>
        <strain evidence="2">BCRC 34297</strain>
    </source>
</reference>
<keyword evidence="3" id="KW-1185">Reference proteome</keyword>
<feature type="region of interest" description="Disordered" evidence="1">
    <location>
        <begin position="48"/>
        <end position="73"/>
    </location>
</feature>
<evidence type="ECO:0000313" key="2">
    <source>
        <dbReference type="EMBL" id="KAJ2740550.1"/>
    </source>
</evidence>
<sequence>MLEYYKRQRPLCFTKHLQEPPAYVVRRQLAQSAQAAERAAAAFDTETPAAPVAPAPPVVPPVAGDTEVPLSNTKRRRLEHRVARSIGAELGRERKAQEVADIVASPNRYVERLVNARPSLDPAAEWARVYDKITKGAKKQKEKKVASDKAKTRTKRTATTSTTEEPAPEEPAPKKAKTTTTTSEQPAPKRNSRKRNAPEEPAPEEPASKSKTKKKD</sequence>
<feature type="compositionally biased region" description="Pro residues" evidence="1">
    <location>
        <begin position="51"/>
        <end position="60"/>
    </location>
</feature>
<feature type="compositionally biased region" description="Low complexity" evidence="1">
    <location>
        <begin position="178"/>
        <end position="189"/>
    </location>
</feature>
<gene>
    <name evidence="2" type="ORF">GGI19_007101</name>
</gene>
<evidence type="ECO:0000313" key="3">
    <source>
        <dbReference type="Proteomes" id="UP001140011"/>
    </source>
</evidence>
<protein>
    <submittedName>
        <fullName evidence="2">Uncharacterized protein</fullName>
    </submittedName>
</protein>
<accession>A0A9W8GT14</accession>
<dbReference type="Proteomes" id="UP001140011">
    <property type="component" value="Unassembled WGS sequence"/>
</dbReference>
<name>A0A9W8GT14_9FUNG</name>
<comment type="caution">
    <text evidence="2">The sequence shown here is derived from an EMBL/GenBank/DDBJ whole genome shotgun (WGS) entry which is preliminary data.</text>
</comment>
<organism evidence="2 3">
    <name type="scientific">Coemansia pectinata</name>
    <dbReference type="NCBI Taxonomy" id="1052879"/>
    <lineage>
        <taxon>Eukaryota</taxon>
        <taxon>Fungi</taxon>
        <taxon>Fungi incertae sedis</taxon>
        <taxon>Zoopagomycota</taxon>
        <taxon>Kickxellomycotina</taxon>
        <taxon>Kickxellomycetes</taxon>
        <taxon>Kickxellales</taxon>
        <taxon>Kickxellaceae</taxon>
        <taxon>Coemansia</taxon>
    </lineage>
</organism>
<evidence type="ECO:0000256" key="1">
    <source>
        <dbReference type="SAM" id="MobiDB-lite"/>
    </source>
</evidence>
<dbReference type="AlphaFoldDB" id="A0A9W8GT14"/>
<proteinExistence type="predicted"/>
<feature type="region of interest" description="Disordered" evidence="1">
    <location>
        <begin position="135"/>
        <end position="216"/>
    </location>
</feature>
<dbReference type="EMBL" id="JANBUH010002184">
    <property type="protein sequence ID" value="KAJ2740550.1"/>
    <property type="molecule type" value="Genomic_DNA"/>
</dbReference>